<dbReference type="Pfam" id="PF20197">
    <property type="entry name" value="DUF6560"/>
    <property type="match status" value="1"/>
</dbReference>
<dbReference type="RefSeq" id="WP_349227816.1">
    <property type="nucleotide sequence ID" value="NZ_JBBNOP010000013.1"/>
</dbReference>
<evidence type="ECO:0000256" key="1">
    <source>
        <dbReference type="SAM" id="Phobius"/>
    </source>
</evidence>
<accession>A0ABV1JGP8</accession>
<name>A0ABV1JGP8_9ACTN</name>
<proteinExistence type="predicted"/>
<feature type="transmembrane region" description="Helical" evidence="1">
    <location>
        <begin position="49"/>
        <end position="71"/>
    </location>
</feature>
<keyword evidence="3" id="KW-1185">Reference proteome</keyword>
<keyword evidence="1" id="KW-1133">Transmembrane helix</keyword>
<dbReference type="Proteomes" id="UP001487305">
    <property type="component" value="Unassembled WGS sequence"/>
</dbReference>
<gene>
    <name evidence="2" type="ORF">AAA083_12960</name>
</gene>
<feature type="transmembrane region" description="Helical" evidence="1">
    <location>
        <begin position="6"/>
        <end position="28"/>
    </location>
</feature>
<feature type="transmembrane region" description="Helical" evidence="1">
    <location>
        <begin position="83"/>
        <end position="103"/>
    </location>
</feature>
<dbReference type="InterPro" id="IPR046690">
    <property type="entry name" value="DUF6560"/>
</dbReference>
<organism evidence="2 3">
    <name type="scientific">Raoultibacter massiliensis</name>
    <dbReference type="NCBI Taxonomy" id="1852371"/>
    <lineage>
        <taxon>Bacteria</taxon>
        <taxon>Bacillati</taxon>
        <taxon>Actinomycetota</taxon>
        <taxon>Coriobacteriia</taxon>
        <taxon>Eggerthellales</taxon>
        <taxon>Eggerthellaceae</taxon>
        <taxon>Raoultibacter</taxon>
    </lineage>
</organism>
<comment type="caution">
    <text evidence="2">The sequence shown here is derived from an EMBL/GenBank/DDBJ whole genome shotgun (WGS) entry which is preliminary data.</text>
</comment>
<sequence length="347" mass="38087">MQESFVSAAAQALVLVFVVGPVLGWLKSGAQNESTSKSLNRFTLKTPRTYARVFLGAALAFEALMIFSYAYNGISFGDWDTSLLWLGHALALVSLIIWFIAVMQRLEVDGDVLRYRSIFGRTRQATFSEITRVAKSNQNMLVSVYASKKRFASLSGDVTHLNNFYSRCEKEGIPVTARERRPTTIGTLYRSAISVFIGIAAGISGVLIVIVIVLVIAQSAPPVLLLDTVPACIVLFIIIVGGCSVLPLRGILQIKRQERVLGFSFAREMQQSGAHGSSFADQRWFIAVSNCNIIAFRRDYLTAVSASKTTDSGDECRATAVDGKKHKVRGGAPVLKEFRAWFIKSTE</sequence>
<keyword evidence="1" id="KW-0472">Membrane</keyword>
<evidence type="ECO:0000313" key="2">
    <source>
        <dbReference type="EMBL" id="MEQ3363888.1"/>
    </source>
</evidence>
<feature type="transmembrane region" description="Helical" evidence="1">
    <location>
        <begin position="188"/>
        <end position="216"/>
    </location>
</feature>
<evidence type="ECO:0000313" key="3">
    <source>
        <dbReference type="Proteomes" id="UP001487305"/>
    </source>
</evidence>
<dbReference type="EMBL" id="JBBNOP010000013">
    <property type="protein sequence ID" value="MEQ3363888.1"/>
    <property type="molecule type" value="Genomic_DNA"/>
</dbReference>
<keyword evidence="1" id="KW-0812">Transmembrane</keyword>
<protein>
    <submittedName>
        <fullName evidence="2">DUF6560 family protein</fullName>
    </submittedName>
</protein>
<feature type="transmembrane region" description="Helical" evidence="1">
    <location>
        <begin position="228"/>
        <end position="248"/>
    </location>
</feature>
<reference evidence="2 3" key="1">
    <citation type="submission" date="2024-04" db="EMBL/GenBank/DDBJ databases">
        <title>Human intestinal bacterial collection.</title>
        <authorList>
            <person name="Pauvert C."/>
            <person name="Hitch T.C.A."/>
            <person name="Clavel T."/>
        </authorList>
    </citation>
    <scope>NUCLEOTIDE SEQUENCE [LARGE SCALE GENOMIC DNA]</scope>
    <source>
        <strain evidence="2 3">CLA-KB-H42</strain>
    </source>
</reference>